<evidence type="ECO:0000313" key="2">
    <source>
        <dbReference type="Proteomes" id="UP000243528"/>
    </source>
</evidence>
<reference evidence="1 2" key="1">
    <citation type="submission" date="2018-03" db="EMBL/GenBank/DDBJ databases">
        <title>Genomic Encyclopedia of Archaeal and Bacterial Type Strains, Phase II (KMG-II): from individual species to whole genera.</title>
        <authorList>
            <person name="Goeker M."/>
        </authorList>
    </citation>
    <scope>NUCLEOTIDE SEQUENCE [LARGE SCALE GENOMIC DNA]</scope>
    <source>
        <strain evidence="1 2">DSM 45211</strain>
    </source>
</reference>
<dbReference type="Gene3D" id="3.90.1150.30">
    <property type="match status" value="1"/>
</dbReference>
<dbReference type="SUPFAM" id="SSF142906">
    <property type="entry name" value="YjbR-like"/>
    <property type="match status" value="1"/>
</dbReference>
<dbReference type="InterPro" id="IPR038056">
    <property type="entry name" value="YjbR-like_sf"/>
</dbReference>
<protein>
    <submittedName>
        <fullName evidence="1">Putative DNA-binding protein (MmcQ/YjbR family)</fullName>
    </submittedName>
</protein>
<organism evidence="1 2">
    <name type="scientific">Haloactinopolyspora alba</name>
    <dbReference type="NCBI Taxonomy" id="648780"/>
    <lineage>
        <taxon>Bacteria</taxon>
        <taxon>Bacillati</taxon>
        <taxon>Actinomycetota</taxon>
        <taxon>Actinomycetes</taxon>
        <taxon>Jiangellales</taxon>
        <taxon>Jiangellaceae</taxon>
        <taxon>Haloactinopolyspora</taxon>
    </lineage>
</organism>
<dbReference type="InterPro" id="IPR058532">
    <property type="entry name" value="YjbR/MT2646/Rv2570-like"/>
</dbReference>
<dbReference type="Pfam" id="PF04237">
    <property type="entry name" value="YjbR"/>
    <property type="match status" value="1"/>
</dbReference>
<dbReference type="Proteomes" id="UP000243528">
    <property type="component" value="Unassembled WGS sequence"/>
</dbReference>
<gene>
    <name evidence="1" type="ORF">CLV30_1202</name>
</gene>
<evidence type="ECO:0000313" key="1">
    <source>
        <dbReference type="EMBL" id="PSK98216.1"/>
    </source>
</evidence>
<dbReference type="EMBL" id="PYGE01000020">
    <property type="protein sequence ID" value="PSK98216.1"/>
    <property type="molecule type" value="Genomic_DNA"/>
</dbReference>
<proteinExistence type="predicted"/>
<dbReference type="GO" id="GO:0003677">
    <property type="term" value="F:DNA binding"/>
    <property type="evidence" value="ECO:0007669"/>
    <property type="project" value="UniProtKB-KW"/>
</dbReference>
<accession>A0A2P8DLW8</accession>
<sequence length="126" mass="14193">MTHPRMYSDDDPYLAELRRVCLAFPEAAEVEAWGRPTFRAGKKMFALFGGDDEHPYAVIVKADPAERRALLDDGRFYVPPYHGPSGWVALDFTAADVDWDEVRELVDASYRQVALKRMLTALDSAG</sequence>
<dbReference type="AlphaFoldDB" id="A0A2P8DLW8"/>
<keyword evidence="1" id="KW-0238">DNA-binding</keyword>
<comment type="caution">
    <text evidence="1">The sequence shown here is derived from an EMBL/GenBank/DDBJ whole genome shotgun (WGS) entry which is preliminary data.</text>
</comment>
<name>A0A2P8DLW8_9ACTN</name>
<dbReference type="RefSeq" id="WP_205741090.1">
    <property type="nucleotide sequence ID" value="NZ_PYGE01000020.1"/>
</dbReference>
<keyword evidence="2" id="KW-1185">Reference proteome</keyword>